<dbReference type="SMART" id="SM00343">
    <property type="entry name" value="ZnF_C2HC"/>
    <property type="match status" value="2"/>
</dbReference>
<keyword evidence="1" id="KW-0862">Zinc</keyword>
<feature type="region of interest" description="Disordered" evidence="2">
    <location>
        <begin position="157"/>
        <end position="191"/>
    </location>
</feature>
<reference evidence="4" key="1">
    <citation type="submission" date="2020-01" db="EMBL/GenBank/DDBJ databases">
        <title>Genome sequence of Kobresia littledalei, the first chromosome-level genome in the family Cyperaceae.</title>
        <authorList>
            <person name="Qu G."/>
        </authorList>
    </citation>
    <scope>NUCLEOTIDE SEQUENCE</scope>
    <source>
        <strain evidence="4">C.B.Clarke</strain>
        <tissue evidence="4">Leaf</tissue>
    </source>
</reference>
<proteinExistence type="predicted"/>
<evidence type="ECO:0000313" key="5">
    <source>
        <dbReference type="Proteomes" id="UP000623129"/>
    </source>
</evidence>
<feature type="compositionally biased region" description="Polar residues" evidence="2">
    <location>
        <begin position="77"/>
        <end position="93"/>
    </location>
</feature>
<keyword evidence="1" id="KW-0479">Metal-binding</keyword>
<dbReference type="InterPro" id="IPR036875">
    <property type="entry name" value="Znf_CCHC_sf"/>
</dbReference>
<dbReference type="Gene3D" id="4.10.60.10">
    <property type="entry name" value="Zinc finger, CCHC-type"/>
    <property type="match status" value="1"/>
</dbReference>
<feature type="compositionally biased region" description="Low complexity" evidence="2">
    <location>
        <begin position="58"/>
        <end position="70"/>
    </location>
</feature>
<name>A0A833S1L7_9POAL</name>
<feature type="domain" description="CCHC-type" evidence="3">
    <location>
        <begin position="150"/>
        <end position="165"/>
    </location>
</feature>
<comment type="caution">
    <text evidence="4">The sequence shown here is derived from an EMBL/GenBank/DDBJ whole genome shotgun (WGS) entry which is preliminary data.</text>
</comment>
<dbReference type="GO" id="GO:0008270">
    <property type="term" value="F:zinc ion binding"/>
    <property type="evidence" value="ECO:0007669"/>
    <property type="project" value="UniProtKB-KW"/>
</dbReference>
<evidence type="ECO:0000313" key="4">
    <source>
        <dbReference type="EMBL" id="KAF3341779.1"/>
    </source>
</evidence>
<organism evidence="4 5">
    <name type="scientific">Carex littledalei</name>
    <dbReference type="NCBI Taxonomy" id="544730"/>
    <lineage>
        <taxon>Eukaryota</taxon>
        <taxon>Viridiplantae</taxon>
        <taxon>Streptophyta</taxon>
        <taxon>Embryophyta</taxon>
        <taxon>Tracheophyta</taxon>
        <taxon>Spermatophyta</taxon>
        <taxon>Magnoliopsida</taxon>
        <taxon>Liliopsida</taxon>
        <taxon>Poales</taxon>
        <taxon>Cyperaceae</taxon>
        <taxon>Cyperoideae</taxon>
        <taxon>Cariceae</taxon>
        <taxon>Carex</taxon>
        <taxon>Carex subgen. Euthyceras</taxon>
    </lineage>
</organism>
<feature type="region of interest" description="Disordered" evidence="2">
    <location>
        <begin position="513"/>
        <end position="535"/>
    </location>
</feature>
<keyword evidence="1" id="KW-0863">Zinc-finger</keyword>
<dbReference type="OrthoDB" id="694475at2759"/>
<dbReference type="InterPro" id="IPR001878">
    <property type="entry name" value="Znf_CCHC"/>
</dbReference>
<evidence type="ECO:0000256" key="1">
    <source>
        <dbReference type="PROSITE-ProRule" id="PRU00047"/>
    </source>
</evidence>
<keyword evidence="5" id="KW-1185">Reference proteome</keyword>
<gene>
    <name evidence="4" type="ORF">FCM35_KLT00417</name>
</gene>
<evidence type="ECO:0000259" key="3">
    <source>
        <dbReference type="PROSITE" id="PS50158"/>
    </source>
</evidence>
<dbReference type="Proteomes" id="UP000623129">
    <property type="component" value="Unassembled WGS sequence"/>
</dbReference>
<feature type="compositionally biased region" description="Polar residues" evidence="2">
    <location>
        <begin position="517"/>
        <end position="535"/>
    </location>
</feature>
<accession>A0A833S1L7</accession>
<sequence>MTLPSEATQLATRLAKIKLLQTITAAAITRRKTEIATFRRDSYAQVLTTAIKREQVRQQKQVQHQPLRQPVHLHHAGSSSKQQNVSTRLTNPDNGDEGWTVVKRKKPIRQAKPQAPQTLLKCKQELLAQGRCFKCLERGHRRFQCQRQIKCLKCGQTGHTAGRCPPHRERRVPSDQPMNGQRQNEGNGRVNEAHPTGLPYTEVNAEPTPTPPLILQRPIYPQLTLVKATPILTSQQQTQDPQPIQNQLIQAPMDAMANWETMPLTDPAYMQDGRAEDMRVFLPRRTELTPATEWIDRSAIILTGPNHNDDQLVRRIVHKLATFFSRHPRQFEVRPIPPAQGDLVAIFPDRDMMKRAVQVGALTLSPGVQVQIMEYSRHAGMTYDPTTHKARILIHDLPHCFWTWEHIAQMVSGFGALEKMAPVFVNGNYSELRVLVGCYHPTKIPPYVTVTQDPFTITCGIELEGWLHNEVIQVEAPYTGGERSDENNLGGGEGEATYWENEWRRTVRGARNHSFDSRQSSGPVTRFNRSNTTNGTEEILEGTVNIQNGEHRLPGIFKTAEGTVTLVQTSCYRYLMQATSINGLQSTELYVNTITTLPAQFSTKDLADLGLFEGVRAPTQQIQQQAVVQGLQITGLAEMGFGLLQTPSGPTTPSLTMAHPTGPAAQGLFEAMQQSSEGPTIWHGGPSPNQKEQLILTGTAQTDLIDGPPPGFPGPPKFVVSARRSPRLSEKNRGPYISPEERARLVSKPGTLEPPKGKPKRRFANCQPKLQYFESHGPLSHEQAELILLAAGIDPQGKVEDQLSTFLGA</sequence>
<protein>
    <recommendedName>
        <fullName evidence="3">CCHC-type domain-containing protein</fullName>
    </recommendedName>
</protein>
<dbReference type="EMBL" id="SWLB01000001">
    <property type="protein sequence ID" value="KAF3341779.1"/>
    <property type="molecule type" value="Genomic_DNA"/>
</dbReference>
<dbReference type="GO" id="GO:0003676">
    <property type="term" value="F:nucleic acid binding"/>
    <property type="evidence" value="ECO:0007669"/>
    <property type="project" value="InterPro"/>
</dbReference>
<dbReference type="SUPFAM" id="SSF57756">
    <property type="entry name" value="Retrovirus zinc finger-like domains"/>
    <property type="match status" value="1"/>
</dbReference>
<feature type="region of interest" description="Disordered" evidence="2">
    <location>
        <begin position="58"/>
        <end position="101"/>
    </location>
</feature>
<dbReference type="PROSITE" id="PS50158">
    <property type="entry name" value="ZF_CCHC"/>
    <property type="match status" value="1"/>
</dbReference>
<feature type="compositionally biased region" description="Polar residues" evidence="2">
    <location>
        <begin position="176"/>
        <end position="186"/>
    </location>
</feature>
<dbReference type="AlphaFoldDB" id="A0A833S1L7"/>
<evidence type="ECO:0000256" key="2">
    <source>
        <dbReference type="SAM" id="MobiDB-lite"/>
    </source>
</evidence>